<proteinExistence type="predicted"/>
<keyword evidence="3" id="KW-0540">Nuclease</keyword>
<evidence type="ECO:0000313" key="3">
    <source>
        <dbReference type="EMBL" id="GAA2932855.1"/>
    </source>
</evidence>
<feature type="chain" id="PRO_5045193582" evidence="1">
    <location>
        <begin position="30"/>
        <end position="220"/>
    </location>
</feature>
<protein>
    <submittedName>
        <fullName evidence="3">HNH endonuclease family protein</fullName>
    </submittedName>
</protein>
<keyword evidence="3" id="KW-0255">Endonuclease</keyword>
<dbReference type="RefSeq" id="WP_344493038.1">
    <property type="nucleotide sequence ID" value="NZ_BAAAUD010000017.1"/>
</dbReference>
<evidence type="ECO:0000313" key="4">
    <source>
        <dbReference type="Proteomes" id="UP001500403"/>
    </source>
</evidence>
<sequence length="220" mass="23847">MIRTLLRAASAAALAILPLTTTMSVPAHAAETISLTEGIERLAFAAESRDGYQRTSFKHWNVGKLNDGCNTRAEVLITEATEAPSVGERCALTGGMWHSYYDNQHVTAASALDVDHMVPLAEAWNSGASQWTAARREAYANDLDAERSLVAVTTRSNRAKADKDPAQWLPPAADVHCQYAADWVTTKLRWDLTLDTSEHDALQMSAEGCASITVTFEAAP</sequence>
<evidence type="ECO:0000259" key="2">
    <source>
        <dbReference type="Pfam" id="PF07510"/>
    </source>
</evidence>
<dbReference type="EMBL" id="BAAAUD010000017">
    <property type="protein sequence ID" value="GAA2932855.1"/>
    <property type="molecule type" value="Genomic_DNA"/>
</dbReference>
<keyword evidence="4" id="KW-1185">Reference proteome</keyword>
<dbReference type="Pfam" id="PF07510">
    <property type="entry name" value="GmrSD_C"/>
    <property type="match status" value="1"/>
</dbReference>
<evidence type="ECO:0000256" key="1">
    <source>
        <dbReference type="SAM" id="SignalP"/>
    </source>
</evidence>
<accession>A0ABN3X060</accession>
<organism evidence="3 4">
    <name type="scientific">Streptomyces enissocaesilis</name>
    <dbReference type="NCBI Taxonomy" id="332589"/>
    <lineage>
        <taxon>Bacteria</taxon>
        <taxon>Bacillati</taxon>
        <taxon>Actinomycetota</taxon>
        <taxon>Actinomycetes</taxon>
        <taxon>Kitasatosporales</taxon>
        <taxon>Streptomycetaceae</taxon>
        <taxon>Streptomyces</taxon>
        <taxon>Streptomyces rochei group</taxon>
    </lineage>
</organism>
<feature type="signal peptide" evidence="1">
    <location>
        <begin position="1"/>
        <end position="29"/>
    </location>
</feature>
<dbReference type="PANTHER" id="PTHR24094:SF15">
    <property type="entry name" value="AMP-DEPENDENT SYNTHETASE_LIGASE DOMAIN-CONTAINING PROTEIN-RELATED"/>
    <property type="match status" value="1"/>
</dbReference>
<comment type="caution">
    <text evidence="3">The sequence shown here is derived from an EMBL/GenBank/DDBJ whole genome shotgun (WGS) entry which is preliminary data.</text>
</comment>
<name>A0ABN3X060_9ACTN</name>
<gene>
    <name evidence="3" type="ORF">GCM10010446_17040</name>
</gene>
<reference evidence="3 4" key="1">
    <citation type="journal article" date="2019" name="Int. J. Syst. Evol. Microbiol.">
        <title>The Global Catalogue of Microorganisms (GCM) 10K type strain sequencing project: providing services to taxonomists for standard genome sequencing and annotation.</title>
        <authorList>
            <consortium name="The Broad Institute Genomics Platform"/>
            <consortium name="The Broad Institute Genome Sequencing Center for Infectious Disease"/>
            <person name="Wu L."/>
            <person name="Ma J."/>
        </authorList>
    </citation>
    <scope>NUCLEOTIDE SEQUENCE [LARGE SCALE GENOMIC DNA]</scope>
    <source>
        <strain evidence="3 4">JCM 9088</strain>
    </source>
</reference>
<dbReference type="PANTHER" id="PTHR24094">
    <property type="entry name" value="SECRETED PROTEIN"/>
    <property type="match status" value="1"/>
</dbReference>
<feature type="domain" description="GmrSD restriction endonucleases C-terminal" evidence="2">
    <location>
        <begin position="97"/>
        <end position="202"/>
    </location>
</feature>
<keyword evidence="1" id="KW-0732">Signal</keyword>
<dbReference type="GO" id="GO:0004519">
    <property type="term" value="F:endonuclease activity"/>
    <property type="evidence" value="ECO:0007669"/>
    <property type="project" value="UniProtKB-KW"/>
</dbReference>
<keyword evidence="3" id="KW-0378">Hydrolase</keyword>
<dbReference type="InterPro" id="IPR011089">
    <property type="entry name" value="GmrSD_C"/>
</dbReference>
<dbReference type="Proteomes" id="UP001500403">
    <property type="component" value="Unassembled WGS sequence"/>
</dbReference>